<proteinExistence type="predicted"/>
<evidence type="ECO:0000313" key="3">
    <source>
        <dbReference type="Proteomes" id="UP000091967"/>
    </source>
</evidence>
<dbReference type="OMA" id="CCMQSSA"/>
<dbReference type="EMBL" id="LYXU01000002">
    <property type="protein sequence ID" value="OBS24187.1"/>
    <property type="molecule type" value="Genomic_DNA"/>
</dbReference>
<sequence>MRDQSRAEQQESGNQAQHQNGTEPAQSNQNHSLYQDTYIVPPSQLRMEQDFEYRTNITIQSSQRIWPQEIWYHSPDHRVLYRVHLVLHEKPPHIPPPQDAAPTQNNGGNNHQGGPNGCSA</sequence>
<dbReference type="AlphaFoldDB" id="A0A1B8AUL4"/>
<name>A0A1B8AUL4_FUSPO</name>
<accession>A0A1B8AUL4</accession>
<feature type="compositionally biased region" description="Polar residues" evidence="1">
    <location>
        <begin position="10"/>
        <end position="34"/>
    </location>
</feature>
<comment type="caution">
    <text evidence="2">The sequence shown here is derived from an EMBL/GenBank/DDBJ whole genome shotgun (WGS) entry which is preliminary data.</text>
</comment>
<feature type="region of interest" description="Disordered" evidence="1">
    <location>
        <begin position="90"/>
        <end position="120"/>
    </location>
</feature>
<evidence type="ECO:0000313" key="2">
    <source>
        <dbReference type="EMBL" id="OBS24187.1"/>
    </source>
</evidence>
<feature type="region of interest" description="Disordered" evidence="1">
    <location>
        <begin position="1"/>
        <end position="34"/>
    </location>
</feature>
<organism evidence="2 3">
    <name type="scientific">Fusarium poae</name>
    <dbReference type="NCBI Taxonomy" id="36050"/>
    <lineage>
        <taxon>Eukaryota</taxon>
        <taxon>Fungi</taxon>
        <taxon>Dikarya</taxon>
        <taxon>Ascomycota</taxon>
        <taxon>Pezizomycotina</taxon>
        <taxon>Sordariomycetes</taxon>
        <taxon>Hypocreomycetidae</taxon>
        <taxon>Hypocreales</taxon>
        <taxon>Nectriaceae</taxon>
        <taxon>Fusarium</taxon>
    </lineage>
</organism>
<feature type="compositionally biased region" description="Gly residues" evidence="1">
    <location>
        <begin position="110"/>
        <end position="120"/>
    </location>
</feature>
<dbReference type="Proteomes" id="UP000091967">
    <property type="component" value="Unassembled WGS sequence"/>
</dbReference>
<reference evidence="2 3" key="1">
    <citation type="submission" date="2016-06" db="EMBL/GenBank/DDBJ databases">
        <title>Living apart together: crosstalk between the core and supernumerary genomes in a fungal plant pathogen.</title>
        <authorList>
            <person name="Vanheule A."/>
            <person name="Audenaert K."/>
            <person name="Warris S."/>
            <person name="Van De Geest H."/>
            <person name="Schijlen E."/>
            <person name="Hofte M."/>
            <person name="De Saeger S."/>
            <person name="Haesaert G."/>
            <person name="Waalwijk C."/>
            <person name="Van Der Lee T."/>
        </authorList>
    </citation>
    <scope>NUCLEOTIDE SEQUENCE [LARGE SCALE GENOMIC DNA]</scope>
    <source>
        <strain evidence="2 3">2516</strain>
    </source>
</reference>
<keyword evidence="3" id="KW-1185">Reference proteome</keyword>
<evidence type="ECO:0000256" key="1">
    <source>
        <dbReference type="SAM" id="MobiDB-lite"/>
    </source>
</evidence>
<protein>
    <submittedName>
        <fullName evidence="2">Uncharacterized protein</fullName>
    </submittedName>
</protein>
<feature type="compositionally biased region" description="Low complexity" evidence="1">
    <location>
        <begin position="100"/>
        <end position="109"/>
    </location>
</feature>
<gene>
    <name evidence="2" type="ORF">FPOA_04734</name>
</gene>